<feature type="transmembrane region" description="Helical" evidence="1">
    <location>
        <begin position="224"/>
        <end position="245"/>
    </location>
</feature>
<proteinExistence type="predicted"/>
<keyword evidence="1" id="KW-0472">Membrane</keyword>
<gene>
    <name evidence="2" type="ORF">A7J05_31985</name>
</gene>
<feature type="transmembrane region" description="Helical" evidence="1">
    <location>
        <begin position="109"/>
        <end position="135"/>
    </location>
</feature>
<accession>A0ABM6H1X3</accession>
<feature type="transmembrane region" description="Helical" evidence="1">
    <location>
        <begin position="175"/>
        <end position="194"/>
    </location>
</feature>
<evidence type="ECO:0000256" key="1">
    <source>
        <dbReference type="SAM" id="Phobius"/>
    </source>
</evidence>
<sequence>MTMSRTAVLPVAHAEWIKLKSLRSSLVSLVTVFAATVAITALVFATVGVAEADNADAEPLFDAFYAFNFGQIAAISFGTTAVSSEYTSGALRISLAAVPRRGLFYGSKVAVVGGLALLAGLLTGFGTFLTGQAFLGDDGLGLGHPGAVRACVGGGIYLALMALLAVGLTAVLRSGVAVLSILIPFTLIVSFVVGDMDSGVAAFLPDKAGQQVLHEAPTGTLGPWAGLAVLAAWAAAALLAGWWAVRRRDA</sequence>
<name>A0ABM6H1X3_9ACTN</name>
<keyword evidence="1" id="KW-0812">Transmembrane</keyword>
<feature type="transmembrane region" description="Helical" evidence="1">
    <location>
        <begin position="147"/>
        <end position="168"/>
    </location>
</feature>
<dbReference type="EMBL" id="CP015588">
    <property type="protein sequence ID" value="APY89696.1"/>
    <property type="molecule type" value="Genomic_DNA"/>
</dbReference>
<keyword evidence="3" id="KW-1185">Reference proteome</keyword>
<feature type="transmembrane region" description="Helical" evidence="1">
    <location>
        <begin position="26"/>
        <end position="49"/>
    </location>
</feature>
<reference evidence="2 3" key="1">
    <citation type="submission" date="2016-05" db="EMBL/GenBank/DDBJ databases">
        <authorList>
            <person name="Gu J."/>
        </authorList>
    </citation>
    <scope>NUCLEOTIDE SEQUENCE [LARGE SCALE GENOMIC DNA]</scope>
    <source>
        <strain evidence="2 3">ACCC40021</strain>
    </source>
</reference>
<organism evidence="2 3">
    <name type="scientific">Streptomyces alfalfae</name>
    <dbReference type="NCBI Taxonomy" id="1642299"/>
    <lineage>
        <taxon>Bacteria</taxon>
        <taxon>Bacillati</taxon>
        <taxon>Actinomycetota</taxon>
        <taxon>Actinomycetes</taxon>
        <taxon>Kitasatosporales</taxon>
        <taxon>Streptomycetaceae</taxon>
        <taxon>Streptomyces</taxon>
    </lineage>
</organism>
<dbReference type="Proteomes" id="UP000187191">
    <property type="component" value="Chromosome"/>
</dbReference>
<evidence type="ECO:0000313" key="2">
    <source>
        <dbReference type="EMBL" id="APY89696.1"/>
    </source>
</evidence>
<feature type="transmembrane region" description="Helical" evidence="1">
    <location>
        <begin position="69"/>
        <end position="88"/>
    </location>
</feature>
<protein>
    <submittedName>
        <fullName evidence="2">ABC transporter</fullName>
    </submittedName>
</protein>
<dbReference type="Pfam" id="PF12730">
    <property type="entry name" value="ABC2_membrane_4"/>
    <property type="match status" value="1"/>
</dbReference>
<keyword evidence="1" id="KW-1133">Transmembrane helix</keyword>
<evidence type="ECO:0000313" key="3">
    <source>
        <dbReference type="Proteomes" id="UP000187191"/>
    </source>
</evidence>